<evidence type="ECO:0000313" key="2">
    <source>
        <dbReference type="EMBL" id="RIA78073.1"/>
    </source>
</evidence>
<gene>
    <name evidence="2" type="ORF">EI71_00650</name>
</gene>
<comment type="caution">
    <text evidence="2">The sequence shown here is derived from an EMBL/GenBank/DDBJ whole genome shotgun (WGS) entry which is preliminary data.</text>
</comment>
<feature type="domain" description="CarD-like/TRCF RNAP-interacting" evidence="1">
    <location>
        <begin position="1"/>
        <end position="113"/>
    </location>
</feature>
<dbReference type="InParanoid" id="A0A397RV50"/>
<dbReference type="Proteomes" id="UP000266506">
    <property type="component" value="Unassembled WGS sequence"/>
</dbReference>
<keyword evidence="3" id="KW-1185">Reference proteome</keyword>
<dbReference type="EMBL" id="QXEV01000004">
    <property type="protein sequence ID" value="RIA78073.1"/>
    <property type="molecule type" value="Genomic_DNA"/>
</dbReference>
<dbReference type="InterPro" id="IPR042215">
    <property type="entry name" value="CarD-like_C"/>
</dbReference>
<dbReference type="RefSeq" id="WP_162849719.1">
    <property type="nucleotide sequence ID" value="NZ_QXEV01000004.1"/>
</dbReference>
<dbReference type="SUPFAM" id="SSF141259">
    <property type="entry name" value="CarD-like"/>
    <property type="match status" value="1"/>
</dbReference>
<evidence type="ECO:0000313" key="3">
    <source>
        <dbReference type="Proteomes" id="UP000266506"/>
    </source>
</evidence>
<proteinExistence type="predicted"/>
<dbReference type="Pfam" id="PF02559">
    <property type="entry name" value="CarD_TRCF_RID"/>
    <property type="match status" value="1"/>
</dbReference>
<sequence>MYNVGDIVIYTLYGICTIQEETMRVFNGADAKYFVLVPLSDAKTRITIPAENPIILSRLHTLMNQDEAKDIIERIPFLENMWIDNDNQRKRDFSDIVKSGDREKILQMMKSIYTHASTLKNKGRKLHVSDEQCMRDGEKLILDELSYVLGKDRLLLAEEIKLKFNIDKD</sequence>
<evidence type="ECO:0000259" key="1">
    <source>
        <dbReference type="SMART" id="SM01058"/>
    </source>
</evidence>
<reference evidence="2 3" key="1">
    <citation type="submission" date="2018-08" db="EMBL/GenBank/DDBJ databases">
        <title>Genomic Encyclopedia of Archaeal and Bacterial Type Strains, Phase II (KMG-II): from individual species to whole genera.</title>
        <authorList>
            <person name="Goeker M."/>
        </authorList>
    </citation>
    <scope>NUCLEOTIDE SEQUENCE [LARGE SCALE GENOMIC DNA]</scope>
    <source>
        <strain evidence="2 3">ATCC 27112</strain>
    </source>
</reference>
<organism evidence="2 3">
    <name type="scientific">Anaeroplasma bactoclasticum</name>
    <dbReference type="NCBI Taxonomy" id="2088"/>
    <lineage>
        <taxon>Bacteria</taxon>
        <taxon>Bacillati</taxon>
        <taxon>Mycoplasmatota</taxon>
        <taxon>Mollicutes</taxon>
        <taxon>Anaeroplasmatales</taxon>
        <taxon>Anaeroplasmataceae</taxon>
        <taxon>Anaeroplasma</taxon>
    </lineage>
</organism>
<accession>A0A397RV50</accession>
<dbReference type="AlphaFoldDB" id="A0A397RV50"/>
<dbReference type="Gene3D" id="1.20.58.1290">
    <property type="entry name" value="CarD-like, C-terminal domain"/>
    <property type="match status" value="1"/>
</dbReference>
<protein>
    <submittedName>
        <fullName evidence="2">CarD family transcriptional regulator</fullName>
    </submittedName>
</protein>
<dbReference type="SMART" id="SM01058">
    <property type="entry name" value="CarD_TRCF"/>
    <property type="match status" value="1"/>
</dbReference>
<dbReference type="Gene3D" id="2.40.10.170">
    <property type="match status" value="1"/>
</dbReference>
<dbReference type="InterPro" id="IPR003711">
    <property type="entry name" value="CarD-like/TRCF_RID"/>
</dbReference>
<dbReference type="InterPro" id="IPR036101">
    <property type="entry name" value="CarD-like/TRCF_RID_sf"/>
</dbReference>
<name>A0A397RV50_9MOLU</name>